<keyword evidence="3" id="KW-1185">Reference proteome</keyword>
<dbReference type="InterPro" id="IPR049449">
    <property type="entry name" value="TesB_ACOT8-like_N"/>
</dbReference>
<accession>A0A7Y6TWH6</accession>
<reference evidence="2 3" key="1">
    <citation type="submission" date="2020-06" db="EMBL/GenBank/DDBJ databases">
        <title>Schlegella sp. ID0723 isolated from air conditioner.</title>
        <authorList>
            <person name="Kim D.Y."/>
            <person name="Kim D.-U."/>
        </authorList>
    </citation>
    <scope>NUCLEOTIDE SEQUENCE [LARGE SCALE GENOMIC DNA]</scope>
    <source>
        <strain evidence="2 3">ID0723</strain>
    </source>
</reference>
<name>A0A7Y6TWH6_9BURK</name>
<dbReference type="SUPFAM" id="SSF54637">
    <property type="entry name" value="Thioesterase/thiol ester dehydrase-isomerase"/>
    <property type="match status" value="2"/>
</dbReference>
<dbReference type="AlphaFoldDB" id="A0A7Y6TWH6"/>
<dbReference type="Proteomes" id="UP000529637">
    <property type="component" value="Unassembled WGS sequence"/>
</dbReference>
<evidence type="ECO:0000313" key="2">
    <source>
        <dbReference type="EMBL" id="NUZ06139.1"/>
    </source>
</evidence>
<dbReference type="Gene3D" id="3.10.129.10">
    <property type="entry name" value="Hotdog Thioesterase"/>
    <property type="match status" value="2"/>
</dbReference>
<comment type="caution">
    <text evidence="2">The sequence shown here is derived from an EMBL/GenBank/DDBJ whole genome shotgun (WGS) entry which is preliminary data.</text>
</comment>
<dbReference type="Pfam" id="PF13622">
    <property type="entry name" value="4HBT_3"/>
    <property type="match status" value="1"/>
</dbReference>
<organism evidence="2 3">
    <name type="scientific">Piscinibacter koreensis</name>
    <dbReference type="NCBI Taxonomy" id="2742824"/>
    <lineage>
        <taxon>Bacteria</taxon>
        <taxon>Pseudomonadati</taxon>
        <taxon>Pseudomonadota</taxon>
        <taxon>Betaproteobacteria</taxon>
        <taxon>Burkholderiales</taxon>
        <taxon>Sphaerotilaceae</taxon>
        <taxon>Piscinibacter</taxon>
    </lineage>
</organism>
<feature type="domain" description="Acyl-CoA thioesterase-like N-terminal HotDog" evidence="1">
    <location>
        <begin position="195"/>
        <end position="271"/>
    </location>
</feature>
<evidence type="ECO:0000313" key="3">
    <source>
        <dbReference type="Proteomes" id="UP000529637"/>
    </source>
</evidence>
<sequence>MDLARHSASIPFVRTLDARWLGDDASGINMQLPLAPAVRDAQAPDHIDLRAAIALLDYAGGAAVYAATASAATATIELRIDVLDAPAAGADAWVDAAVIAQGCGSALVHGAAASSPRGAPFARLVGRYILGSGPGQAPADAAYAAARDAAVARFASAGAGDASSFDETLGAREVEGDWCLPFADRLVGSVTLPAFHGGAIAAALMTAARAAVPAATPLELASLTVRYLHAARGVATSCRARVVKSGPRAAFVDVDAVQGDRTVAVLHALFG</sequence>
<evidence type="ECO:0000259" key="1">
    <source>
        <dbReference type="Pfam" id="PF13622"/>
    </source>
</evidence>
<proteinExistence type="predicted"/>
<dbReference type="RefSeq" id="WP_176068833.1">
    <property type="nucleotide sequence ID" value="NZ_JABWMJ010000004.1"/>
</dbReference>
<dbReference type="EMBL" id="JABWMJ010000004">
    <property type="protein sequence ID" value="NUZ06139.1"/>
    <property type="molecule type" value="Genomic_DNA"/>
</dbReference>
<protein>
    <submittedName>
        <fullName evidence="2">Thioesterase family protein</fullName>
    </submittedName>
</protein>
<gene>
    <name evidence="2" type="ORF">HQN59_10225</name>
</gene>
<dbReference type="InterPro" id="IPR029069">
    <property type="entry name" value="HotDog_dom_sf"/>
</dbReference>